<evidence type="ECO:0000256" key="4">
    <source>
        <dbReference type="ARBA" id="ARBA00022723"/>
    </source>
</evidence>
<feature type="domain" description="Radical SAM core" evidence="7">
    <location>
        <begin position="13"/>
        <end position="221"/>
    </location>
</feature>
<dbReference type="SUPFAM" id="SSF102114">
    <property type="entry name" value="Radical SAM enzymes"/>
    <property type="match status" value="1"/>
</dbReference>
<proteinExistence type="predicted"/>
<keyword evidence="9" id="KW-1185">Reference proteome</keyword>
<keyword evidence="5" id="KW-0408">Iron</keyword>
<reference evidence="8 9" key="1">
    <citation type="submission" date="2018-03" db="EMBL/GenBank/DDBJ databases">
        <title>A gene transfer event suggests a long-term partnership between eustigmatophyte algae and a novel lineage of endosymbiotic bacteria.</title>
        <authorList>
            <person name="Yurchenko T."/>
            <person name="Sevcikova T."/>
            <person name="Pribyl P."/>
            <person name="El Karkouri K."/>
            <person name="Klimes V."/>
            <person name="Amaral R."/>
            <person name="Zbrankova V."/>
            <person name="Kim E."/>
            <person name="Raoult D."/>
            <person name="Santos L.M.A."/>
            <person name="Elias M."/>
        </authorList>
    </citation>
    <scope>NUCLEOTIDE SEQUENCE [LARGE SCALE GENOMIC DNA]</scope>
    <source>
        <strain evidence="8">CCALA 838</strain>
    </source>
</reference>
<dbReference type="InterPro" id="IPR012840">
    <property type="entry name" value="NrdG2"/>
</dbReference>
<keyword evidence="6" id="KW-0411">Iron-sulfur</keyword>
<dbReference type="Proteomes" id="UP000241762">
    <property type="component" value="Chromosome"/>
</dbReference>
<dbReference type="Pfam" id="PF04055">
    <property type="entry name" value="Radical_SAM"/>
    <property type="match status" value="1"/>
</dbReference>
<dbReference type="EMBL" id="CP027845">
    <property type="protein sequence ID" value="AVP87798.1"/>
    <property type="molecule type" value="Genomic_DNA"/>
</dbReference>
<dbReference type="PANTHER" id="PTHR30352:SF13">
    <property type="entry name" value="GLYCYL-RADICAL ENZYME ACTIVATING ENZYME YJJW-RELATED"/>
    <property type="match status" value="1"/>
</dbReference>
<dbReference type="KEGG" id="ptc:phytr_8660"/>
<name>A0A2P1P947_9RICK</name>
<dbReference type="InterPro" id="IPR013785">
    <property type="entry name" value="Aldolase_TIM"/>
</dbReference>
<dbReference type="PROSITE" id="PS51918">
    <property type="entry name" value="RADICAL_SAM"/>
    <property type="match status" value="1"/>
</dbReference>
<comment type="cofactor">
    <cofactor evidence="1">
        <name>[4Fe-4S] cluster</name>
        <dbReference type="ChEBI" id="CHEBI:49883"/>
    </cofactor>
</comment>
<dbReference type="SFLD" id="SFLDS00029">
    <property type="entry name" value="Radical_SAM"/>
    <property type="match status" value="1"/>
</dbReference>
<dbReference type="InterPro" id="IPR007197">
    <property type="entry name" value="rSAM"/>
</dbReference>
<gene>
    <name evidence="8" type="ORF">phytr_8660</name>
</gene>
<accession>A0A2P1P947</accession>
<evidence type="ECO:0000313" key="8">
    <source>
        <dbReference type="EMBL" id="AVP87798.1"/>
    </source>
</evidence>
<evidence type="ECO:0000256" key="1">
    <source>
        <dbReference type="ARBA" id="ARBA00001966"/>
    </source>
</evidence>
<protein>
    <submittedName>
        <fullName evidence="8">NrdG anaerobic ribonucleoside-triphosphate reductase activating protein</fullName>
    </submittedName>
</protein>
<dbReference type="InterPro" id="IPR034457">
    <property type="entry name" value="Organic_radical-activating"/>
</dbReference>
<dbReference type="SFLD" id="SFLDG01067">
    <property type="entry name" value="SPASM/twitch_domain_containing"/>
    <property type="match status" value="1"/>
</dbReference>
<dbReference type="AlphaFoldDB" id="A0A2P1P947"/>
<keyword evidence="3" id="KW-0949">S-adenosyl-L-methionine</keyword>
<evidence type="ECO:0000256" key="3">
    <source>
        <dbReference type="ARBA" id="ARBA00022691"/>
    </source>
</evidence>
<dbReference type="GO" id="GO:0046872">
    <property type="term" value="F:metal ion binding"/>
    <property type="evidence" value="ECO:0007669"/>
    <property type="project" value="UniProtKB-KW"/>
</dbReference>
<evidence type="ECO:0000256" key="2">
    <source>
        <dbReference type="ARBA" id="ARBA00022485"/>
    </source>
</evidence>
<dbReference type="NCBIfam" id="TIGR02495">
    <property type="entry name" value="NrdG2"/>
    <property type="match status" value="1"/>
</dbReference>
<dbReference type="GO" id="GO:0003824">
    <property type="term" value="F:catalytic activity"/>
    <property type="evidence" value="ECO:0007669"/>
    <property type="project" value="InterPro"/>
</dbReference>
<keyword evidence="2" id="KW-0004">4Fe-4S</keyword>
<evidence type="ECO:0000259" key="7">
    <source>
        <dbReference type="PROSITE" id="PS51918"/>
    </source>
</evidence>
<dbReference type="InterPro" id="IPR058240">
    <property type="entry name" value="rSAM_sf"/>
</dbReference>
<evidence type="ECO:0000256" key="5">
    <source>
        <dbReference type="ARBA" id="ARBA00023004"/>
    </source>
</evidence>
<dbReference type="Gene3D" id="3.20.20.70">
    <property type="entry name" value="Aldolase class I"/>
    <property type="match status" value="1"/>
</dbReference>
<evidence type="ECO:0000256" key="6">
    <source>
        <dbReference type="ARBA" id="ARBA00023014"/>
    </source>
</evidence>
<evidence type="ECO:0000313" key="9">
    <source>
        <dbReference type="Proteomes" id="UP000241762"/>
    </source>
</evidence>
<dbReference type="GO" id="GO:0051539">
    <property type="term" value="F:4 iron, 4 sulfur cluster binding"/>
    <property type="evidence" value="ECO:0007669"/>
    <property type="project" value="UniProtKB-KW"/>
</dbReference>
<dbReference type="CDD" id="cd01335">
    <property type="entry name" value="Radical_SAM"/>
    <property type="match status" value="1"/>
</dbReference>
<keyword evidence="4" id="KW-0479">Metal-binding</keyword>
<dbReference type="SFLD" id="SFLDG01094">
    <property type="entry name" value="Uncharacterised_Radical_SAM_Su"/>
    <property type="match status" value="1"/>
</dbReference>
<dbReference type="PANTHER" id="PTHR30352">
    <property type="entry name" value="PYRUVATE FORMATE-LYASE-ACTIVATING ENZYME"/>
    <property type="match status" value="1"/>
</dbReference>
<dbReference type="RefSeq" id="WP_199843752.1">
    <property type="nucleotide sequence ID" value="NZ_CP027845.1"/>
</dbReference>
<organism evidence="8 9">
    <name type="scientific">Candidatus Phycorickettsia trachydisci</name>
    <dbReference type="NCBI Taxonomy" id="2115978"/>
    <lineage>
        <taxon>Bacteria</taxon>
        <taxon>Pseudomonadati</taxon>
        <taxon>Pseudomonadota</taxon>
        <taxon>Alphaproteobacteria</taxon>
        <taxon>Rickettsiales</taxon>
        <taxon>Rickettsiaceae</taxon>
        <taxon>Candidatus Phycorickettsia</taxon>
    </lineage>
</organism>
<sequence>MLIGGLHKISLIDYPQKLAAIVFTYGCNLRCPYCHNPELFSPKKDRLIPESQVFDFLKTRIGKLDAVVISGGEPCLQKDLIEFMQKIKDMGFLLKLDTNGSFPQKLKEIIDLKIVDYIAMDVKAPLDKYRSITNSNINTDNILQSINIIINSQVDHEFRTTVVKSQLSEEDILQITFLIKGSKRYYLQKFVPSKTLDQSFNQHTSYGKDELIAITSRIESDGLNCFIR</sequence>